<dbReference type="Gene3D" id="3.30.110.40">
    <property type="entry name" value="TusA-like domain"/>
    <property type="match status" value="1"/>
</dbReference>
<dbReference type="Pfam" id="PF01206">
    <property type="entry name" value="TusA"/>
    <property type="match status" value="1"/>
</dbReference>
<dbReference type="SUPFAM" id="SSF64307">
    <property type="entry name" value="SirA-like"/>
    <property type="match status" value="1"/>
</dbReference>
<dbReference type="Pfam" id="PF02566">
    <property type="entry name" value="OsmC"/>
    <property type="match status" value="1"/>
</dbReference>
<dbReference type="OrthoDB" id="9797352at2"/>
<dbReference type="SUPFAM" id="SSF82784">
    <property type="entry name" value="OsmC-like"/>
    <property type="match status" value="1"/>
</dbReference>
<dbReference type="InterPro" id="IPR001455">
    <property type="entry name" value="TusA-like"/>
</dbReference>
<evidence type="ECO:0000313" key="2">
    <source>
        <dbReference type="EMBL" id="AZU63713.1"/>
    </source>
</evidence>
<dbReference type="InterPro" id="IPR036868">
    <property type="entry name" value="TusA-like_sf"/>
</dbReference>
<accession>A0A3T0I319</accession>
<evidence type="ECO:0000313" key="3">
    <source>
        <dbReference type="Proteomes" id="UP000282892"/>
    </source>
</evidence>
<organism evidence="2 3">
    <name type="scientific">Neobacillus mesonae</name>
    <dbReference type="NCBI Taxonomy" id="1193713"/>
    <lineage>
        <taxon>Bacteria</taxon>
        <taxon>Bacillati</taxon>
        <taxon>Bacillota</taxon>
        <taxon>Bacilli</taxon>
        <taxon>Bacillales</taxon>
        <taxon>Bacillaceae</taxon>
        <taxon>Neobacillus</taxon>
    </lineage>
</organism>
<dbReference type="PANTHER" id="PTHR35368">
    <property type="entry name" value="HYDROPEROXIDE REDUCTASE"/>
    <property type="match status" value="1"/>
</dbReference>
<sequence length="237" mass="26251">MVNPHAVCDGGDLDCGSGLLLIIKKAMDPLEGGQILEVRSRERTVAEDLPAWCRMVNHQFLGSEPGENTTRYFISKGAAQEELEQDLQAAKGYQWSVRVQGEKDLSAKIHSRNHSFIAGQPADFSPRVNAPSAIDYLLGALASCLTVGFKAQASRKNIEIDHLELSLKGGLENVLYHLELEQEGSARMKQIAGKFYVSSSEDEVVLEELWRNTLDRSPIYQTLIRAVPIDIKLAIVF</sequence>
<dbReference type="InterPro" id="IPR015946">
    <property type="entry name" value="KH_dom-like_a/b"/>
</dbReference>
<protein>
    <submittedName>
        <fullName evidence="2">Osmotically inducible protein OsmC</fullName>
    </submittedName>
</protein>
<reference evidence="2 3" key="1">
    <citation type="submission" date="2017-07" db="EMBL/GenBank/DDBJ databases">
        <title>The complete genome sequence of Bacillus mesonae strain H20-5, an efficient strain improving plant abiotic stress resistance.</title>
        <authorList>
            <person name="Kim S.Y."/>
            <person name="Song H."/>
            <person name="Sang M.K."/>
            <person name="Weon H.-Y."/>
            <person name="Song J."/>
        </authorList>
    </citation>
    <scope>NUCLEOTIDE SEQUENCE [LARGE SCALE GENOMIC DNA]</scope>
    <source>
        <strain evidence="2 3">H20-5</strain>
    </source>
</reference>
<dbReference type="Proteomes" id="UP000282892">
    <property type="component" value="Chromosome"/>
</dbReference>
<keyword evidence="3" id="KW-1185">Reference proteome</keyword>
<dbReference type="InterPro" id="IPR052924">
    <property type="entry name" value="OsmC/Ohr_hydroprdx_reductase"/>
</dbReference>
<feature type="domain" description="UPF0033" evidence="1">
    <location>
        <begin position="20"/>
        <end position="76"/>
    </location>
</feature>
<proteinExistence type="predicted"/>
<dbReference type="AlphaFoldDB" id="A0A3T0I319"/>
<dbReference type="KEGG" id="nmk:CHR53_22030"/>
<dbReference type="InterPro" id="IPR003718">
    <property type="entry name" value="OsmC/Ohr_fam"/>
</dbReference>
<gene>
    <name evidence="2" type="ORF">CHR53_22030</name>
</gene>
<dbReference type="Gene3D" id="3.30.300.20">
    <property type="match status" value="1"/>
</dbReference>
<dbReference type="PANTHER" id="PTHR35368:SF1">
    <property type="entry name" value="HYDROPEROXIDE REDUCTASE"/>
    <property type="match status" value="1"/>
</dbReference>
<dbReference type="RefSeq" id="WP_066386346.1">
    <property type="nucleotide sequence ID" value="NZ_CP022572.1"/>
</dbReference>
<dbReference type="EMBL" id="CP022572">
    <property type="protein sequence ID" value="AZU63713.1"/>
    <property type="molecule type" value="Genomic_DNA"/>
</dbReference>
<name>A0A3T0I319_9BACI</name>
<dbReference type="STRING" id="1193713.GCA_001636315_01300"/>
<dbReference type="InterPro" id="IPR036102">
    <property type="entry name" value="OsmC/Ohrsf"/>
</dbReference>
<dbReference type="CDD" id="cd00291">
    <property type="entry name" value="SirA_YedF_YeeD"/>
    <property type="match status" value="1"/>
</dbReference>
<evidence type="ECO:0000259" key="1">
    <source>
        <dbReference type="Pfam" id="PF01206"/>
    </source>
</evidence>